<evidence type="ECO:0000256" key="2">
    <source>
        <dbReference type="ARBA" id="ARBA00008010"/>
    </source>
</evidence>
<name>A0ABP0BRY5_9PEZI</name>
<keyword evidence="8 10" id="KW-0238">DNA-binding</keyword>
<keyword evidence="5 11" id="KW-0378">Hydrolase</keyword>
<keyword evidence="4 10" id="KW-0547">Nucleotide-binding</keyword>
<keyword evidence="6 11" id="KW-0347">Helicase</keyword>
<dbReference type="Pfam" id="PF00493">
    <property type="entry name" value="MCM"/>
    <property type="match status" value="1"/>
</dbReference>
<evidence type="ECO:0000256" key="5">
    <source>
        <dbReference type="ARBA" id="ARBA00022801"/>
    </source>
</evidence>
<dbReference type="InterPro" id="IPR056575">
    <property type="entry name" value="WH_MCM3_C"/>
</dbReference>
<dbReference type="InterPro" id="IPR003593">
    <property type="entry name" value="AAA+_ATPase"/>
</dbReference>
<dbReference type="PROSITE" id="PS00847">
    <property type="entry name" value="MCM_1"/>
    <property type="match status" value="1"/>
</dbReference>
<evidence type="ECO:0000256" key="1">
    <source>
        <dbReference type="ARBA" id="ARBA00004123"/>
    </source>
</evidence>
<dbReference type="SUPFAM" id="SSF50249">
    <property type="entry name" value="Nucleic acid-binding proteins"/>
    <property type="match status" value="1"/>
</dbReference>
<dbReference type="SMART" id="SM00350">
    <property type="entry name" value="MCM"/>
    <property type="match status" value="1"/>
</dbReference>
<proteinExistence type="inferred from homology"/>
<gene>
    <name evidence="14" type="primary">MCM3</name>
    <name evidence="14" type="ORF">SCUCBS95973_004813</name>
</gene>
<dbReference type="Pfam" id="PF14551">
    <property type="entry name" value="MCM_N"/>
    <property type="match status" value="1"/>
</dbReference>
<dbReference type="InterPro" id="IPR027925">
    <property type="entry name" value="MCM_N"/>
</dbReference>
<dbReference type="PRINTS" id="PR01657">
    <property type="entry name" value="MCMFAMILY"/>
</dbReference>
<dbReference type="GO" id="GO:0016787">
    <property type="term" value="F:hydrolase activity"/>
    <property type="evidence" value="ECO:0007669"/>
    <property type="project" value="UniProtKB-KW"/>
</dbReference>
<comment type="function">
    <text evidence="11">Acts as component of the MCM2-7 complex (MCM complex) which is the replicative helicase essential for 'once per cell cycle' DNA replication initiation and elongation in eukaryotic cells. The active ATPase sites in the MCM2-7 ring are formed through the interaction surfaces of two neighboring subunits such that a critical structure of a conserved arginine finger motif is provided in trans relative to the ATP-binding site of the Walker A box of the adjacent subunit. The six ATPase active sites, however, are likely to contribute differentially to the complex helicase activity.</text>
</comment>
<feature type="compositionally biased region" description="Low complexity" evidence="12">
    <location>
        <begin position="721"/>
        <end position="745"/>
    </location>
</feature>
<dbReference type="Gene3D" id="2.40.50.140">
    <property type="entry name" value="Nucleic acid-binding proteins"/>
    <property type="match status" value="1"/>
</dbReference>
<dbReference type="PANTHER" id="PTHR11630">
    <property type="entry name" value="DNA REPLICATION LICENSING FACTOR MCM FAMILY MEMBER"/>
    <property type="match status" value="1"/>
</dbReference>
<comment type="similarity">
    <text evidence="2 10">Belongs to the MCM family.</text>
</comment>
<dbReference type="Pfam" id="PF23191">
    <property type="entry name" value="WHD_MCM3_C"/>
    <property type="match status" value="1"/>
</dbReference>
<evidence type="ECO:0000256" key="7">
    <source>
        <dbReference type="ARBA" id="ARBA00022840"/>
    </source>
</evidence>
<comment type="subunit">
    <text evidence="11">Component of the MCM2-7 complex.</text>
</comment>
<dbReference type="Gene3D" id="3.40.50.300">
    <property type="entry name" value="P-loop containing nucleotide triphosphate hydrolases"/>
    <property type="match status" value="1"/>
</dbReference>
<dbReference type="InterPro" id="IPR008046">
    <property type="entry name" value="Mcm3"/>
</dbReference>
<dbReference type="InterPro" id="IPR027417">
    <property type="entry name" value="P-loop_NTPase"/>
</dbReference>
<comment type="caution">
    <text evidence="14">The sequence shown here is derived from an EMBL/GenBank/DDBJ whole genome shotgun (WGS) entry which is preliminary data.</text>
</comment>
<dbReference type="Pfam" id="PF17207">
    <property type="entry name" value="MCM_OB"/>
    <property type="match status" value="1"/>
</dbReference>
<sequence>MDSLLLRDNAVRDRVRQAEEFLDPNDQNVRTYRPSIITMLQKNQRRLVVNIDHVRDQRPEMADGLLMQPFDYTLAFNEALKKIVKTIPSARPDQTDEDVPYYCAWAGSFGMHACNPRTLSSQHLNQMVSIEGIVTRCSLIHPKIVKSVHHSAASDKFFYREYRDQTMTNGATTTSAYPQQDDEGNPLTTEYGFSTYRDNQTISIQEMPERAPAGQLPRGVDVMLDDDLVDRVKPGDRVQIVGIFRTLGNRNTNHSSALFKTLLLANNVVLLSSKAGGGISTVDITDTDLRNINKIAKKKNLFELLSQSLAPSIYGHDHIKRAVLLMLLGGMEKNLENGTHLRGDINILMVGDPSTAKSQLLRFVLNTAPLAIATTGRGSSGVGLTAAVTTDKETGERRLEAGAMVMADRGVVCIDEFDKMSDIDRVAIHEVMEQQTVTIAKAGIHTSLNARCSVVAAANPVFGQYDPHKDPHKNIALPDSLLSRFDLLFVVTDDIEDTRDRQISEHVLRMHRYRQPGTEEGAPVRETGQQALSVGMQSQAGASQRPTDVFEKHNDMLHAGVNGVSSGRGRPAANKKKELLSIPFLKKYIHYAKTRVRPVLTQEASDRISDIYVALRNDEMEGNQRRTSPMTVRTLETIIRLATAHAKSRLSNRVEERDALAAEAILRFALFKEVVEDESRRKKRKTRTLEDADRMDTDSGDDDDDDESGGEGVDATDGTFRQAGATAASGARATRASARTRGSQRPAAAGDGNEEEEQEEEEEEAVAPTPSRRSGRTGRGAAQTQSSASFASSLPASRLVSSPSQSRQATQASAEDAEDAEDAEGDDDDADELADNAASLSIAPAAPATLAAPRMAQFRRLLGQLQSTDLFQDDSASVDDIVASVNQKLASGGSSQSGGAFSKADAILALSQMDKDNQIMYTGGNLVYRL</sequence>
<keyword evidence="15" id="KW-1185">Reference proteome</keyword>
<dbReference type="PANTHER" id="PTHR11630:SF46">
    <property type="entry name" value="DNA REPLICATION LICENSING FACTOR MCM3-RELATED"/>
    <property type="match status" value="1"/>
</dbReference>
<evidence type="ECO:0000259" key="13">
    <source>
        <dbReference type="PROSITE" id="PS50051"/>
    </source>
</evidence>
<dbReference type="InterPro" id="IPR012340">
    <property type="entry name" value="NA-bd_OB-fold"/>
</dbReference>
<feature type="compositionally biased region" description="Basic and acidic residues" evidence="12">
    <location>
        <begin position="687"/>
        <end position="697"/>
    </location>
</feature>
<evidence type="ECO:0000256" key="12">
    <source>
        <dbReference type="SAM" id="MobiDB-lite"/>
    </source>
</evidence>
<feature type="compositionally biased region" description="Acidic residues" evidence="12">
    <location>
        <begin position="698"/>
        <end position="709"/>
    </location>
</feature>
<accession>A0ABP0BRY5</accession>
<dbReference type="GO" id="GO:0003678">
    <property type="term" value="F:DNA helicase activity"/>
    <property type="evidence" value="ECO:0007669"/>
    <property type="project" value="UniProtKB-EC"/>
</dbReference>
<dbReference type="Gene3D" id="3.30.1640.10">
    <property type="entry name" value="mini-chromosome maintenance (MCM) complex, chain A, domain 1"/>
    <property type="match status" value="1"/>
</dbReference>
<evidence type="ECO:0000256" key="8">
    <source>
        <dbReference type="ARBA" id="ARBA00023125"/>
    </source>
</evidence>
<keyword evidence="9 11" id="KW-0539">Nucleus</keyword>
<feature type="compositionally biased region" description="Acidic residues" evidence="12">
    <location>
        <begin position="815"/>
        <end position="831"/>
    </location>
</feature>
<keyword evidence="7 10" id="KW-0067">ATP-binding</keyword>
<dbReference type="InterPro" id="IPR018525">
    <property type="entry name" value="MCM_CS"/>
</dbReference>
<dbReference type="EC" id="3.6.4.12" evidence="11"/>
<evidence type="ECO:0000256" key="10">
    <source>
        <dbReference type="RuleBase" id="RU004070"/>
    </source>
</evidence>
<comment type="subcellular location">
    <subcellularLocation>
        <location evidence="1 11">Nucleus</location>
    </subcellularLocation>
</comment>
<feature type="compositionally biased region" description="Acidic residues" evidence="12">
    <location>
        <begin position="752"/>
        <end position="765"/>
    </location>
</feature>
<dbReference type="SUPFAM" id="SSF52540">
    <property type="entry name" value="P-loop containing nucleoside triphosphate hydrolases"/>
    <property type="match status" value="1"/>
</dbReference>
<dbReference type="EMBL" id="CAWUHB010000025">
    <property type="protein sequence ID" value="CAK7222364.1"/>
    <property type="molecule type" value="Genomic_DNA"/>
</dbReference>
<evidence type="ECO:0000256" key="9">
    <source>
        <dbReference type="ARBA" id="ARBA00023242"/>
    </source>
</evidence>
<protein>
    <recommendedName>
        <fullName evidence="11">DNA replication licensing factor MCM3</fullName>
        <ecNumber evidence="11">3.6.4.12</ecNumber>
    </recommendedName>
</protein>
<reference evidence="14 15" key="1">
    <citation type="submission" date="2024-01" db="EMBL/GenBank/DDBJ databases">
        <authorList>
            <person name="Allen C."/>
            <person name="Tagirdzhanova G."/>
        </authorList>
    </citation>
    <scope>NUCLEOTIDE SEQUENCE [LARGE SCALE GENOMIC DNA]</scope>
</reference>
<feature type="compositionally biased region" description="Low complexity" evidence="12">
    <location>
        <begin position="779"/>
        <end position="797"/>
    </location>
</feature>
<evidence type="ECO:0000313" key="15">
    <source>
        <dbReference type="Proteomes" id="UP001642405"/>
    </source>
</evidence>
<evidence type="ECO:0000256" key="4">
    <source>
        <dbReference type="ARBA" id="ARBA00022741"/>
    </source>
</evidence>
<evidence type="ECO:0000313" key="14">
    <source>
        <dbReference type="EMBL" id="CAK7222364.1"/>
    </source>
</evidence>
<feature type="region of interest" description="Disordered" evidence="12">
    <location>
        <begin position="679"/>
        <end position="831"/>
    </location>
</feature>
<dbReference type="InterPro" id="IPR001208">
    <property type="entry name" value="MCM_dom"/>
</dbReference>
<keyword evidence="3 11" id="KW-0235">DNA replication</keyword>
<dbReference type="Pfam" id="PF17855">
    <property type="entry name" value="MCM_lid"/>
    <property type="match status" value="1"/>
</dbReference>
<evidence type="ECO:0000256" key="6">
    <source>
        <dbReference type="ARBA" id="ARBA00022806"/>
    </source>
</evidence>
<dbReference type="InterPro" id="IPR041562">
    <property type="entry name" value="MCM_lid"/>
</dbReference>
<dbReference type="InterPro" id="IPR033762">
    <property type="entry name" value="MCM_OB"/>
</dbReference>
<dbReference type="SMART" id="SM00382">
    <property type="entry name" value="AAA"/>
    <property type="match status" value="1"/>
</dbReference>
<dbReference type="CDD" id="cd17754">
    <property type="entry name" value="MCM3"/>
    <property type="match status" value="1"/>
</dbReference>
<evidence type="ECO:0000256" key="3">
    <source>
        <dbReference type="ARBA" id="ARBA00022705"/>
    </source>
</evidence>
<dbReference type="Proteomes" id="UP001642405">
    <property type="component" value="Unassembled WGS sequence"/>
</dbReference>
<dbReference type="Gene3D" id="2.20.28.10">
    <property type="match status" value="1"/>
</dbReference>
<dbReference type="PRINTS" id="PR01659">
    <property type="entry name" value="MCMPROTEIN3"/>
</dbReference>
<comment type="catalytic activity">
    <reaction evidence="11">
        <text>ATP + H2O = ADP + phosphate + H(+)</text>
        <dbReference type="Rhea" id="RHEA:13065"/>
        <dbReference type="ChEBI" id="CHEBI:15377"/>
        <dbReference type="ChEBI" id="CHEBI:15378"/>
        <dbReference type="ChEBI" id="CHEBI:30616"/>
        <dbReference type="ChEBI" id="CHEBI:43474"/>
        <dbReference type="ChEBI" id="CHEBI:456216"/>
        <dbReference type="EC" id="3.6.4.12"/>
    </reaction>
</comment>
<feature type="compositionally biased region" description="Polar residues" evidence="12">
    <location>
        <begin position="799"/>
        <end position="811"/>
    </location>
</feature>
<dbReference type="InterPro" id="IPR031327">
    <property type="entry name" value="MCM"/>
</dbReference>
<feature type="domain" description="MCM C-terminal AAA(+) ATPase" evidence="13">
    <location>
        <begin position="301"/>
        <end position="507"/>
    </location>
</feature>
<organism evidence="14 15">
    <name type="scientific">Sporothrix curviconia</name>
    <dbReference type="NCBI Taxonomy" id="1260050"/>
    <lineage>
        <taxon>Eukaryota</taxon>
        <taxon>Fungi</taxon>
        <taxon>Dikarya</taxon>
        <taxon>Ascomycota</taxon>
        <taxon>Pezizomycotina</taxon>
        <taxon>Sordariomycetes</taxon>
        <taxon>Sordariomycetidae</taxon>
        <taxon>Ophiostomatales</taxon>
        <taxon>Ophiostomataceae</taxon>
        <taxon>Sporothrix</taxon>
    </lineage>
</organism>
<dbReference type="PROSITE" id="PS50051">
    <property type="entry name" value="MCM_2"/>
    <property type="match status" value="1"/>
</dbReference>
<evidence type="ECO:0000256" key="11">
    <source>
        <dbReference type="RuleBase" id="RU368061"/>
    </source>
</evidence>